<dbReference type="PANTHER" id="PTHR30329:SF21">
    <property type="entry name" value="LIPOPROTEIN YIAD-RELATED"/>
    <property type="match status" value="1"/>
</dbReference>
<dbReference type="Gene3D" id="3.30.1330.60">
    <property type="entry name" value="OmpA-like domain"/>
    <property type="match status" value="1"/>
</dbReference>
<keyword evidence="8" id="KW-1185">Reference proteome</keyword>
<dbReference type="Pfam" id="PF00691">
    <property type="entry name" value="OmpA"/>
    <property type="match status" value="1"/>
</dbReference>
<reference evidence="7 8" key="1">
    <citation type="submission" date="2019-02" db="EMBL/GenBank/DDBJ databases">
        <title>Halieaceae_genomes.</title>
        <authorList>
            <person name="Li S.-H."/>
        </authorList>
    </citation>
    <scope>NUCLEOTIDE SEQUENCE [LARGE SCALE GENOMIC DNA]</scope>
    <source>
        <strain evidence="7 8">JH123</strain>
    </source>
</reference>
<proteinExistence type="predicted"/>
<dbReference type="InterPro" id="IPR036737">
    <property type="entry name" value="OmpA-like_sf"/>
</dbReference>
<keyword evidence="5" id="KW-0732">Signal</keyword>
<evidence type="ECO:0000259" key="6">
    <source>
        <dbReference type="PROSITE" id="PS51123"/>
    </source>
</evidence>
<evidence type="ECO:0000256" key="1">
    <source>
        <dbReference type="ARBA" id="ARBA00004442"/>
    </source>
</evidence>
<dbReference type="EMBL" id="CP036501">
    <property type="protein sequence ID" value="UZP74407.1"/>
    <property type="molecule type" value="Genomic_DNA"/>
</dbReference>
<dbReference type="Proteomes" id="UP001317963">
    <property type="component" value="Chromosome"/>
</dbReference>
<dbReference type="InterPro" id="IPR006665">
    <property type="entry name" value="OmpA-like"/>
</dbReference>
<protein>
    <submittedName>
        <fullName evidence="7">OmpA family protein</fullName>
    </submittedName>
</protein>
<evidence type="ECO:0000256" key="4">
    <source>
        <dbReference type="PROSITE-ProRule" id="PRU00473"/>
    </source>
</evidence>
<gene>
    <name evidence="7" type="ORF">E0F26_06480</name>
</gene>
<comment type="subcellular location">
    <subcellularLocation>
        <location evidence="1">Cell outer membrane</location>
    </subcellularLocation>
</comment>
<dbReference type="PROSITE" id="PS51123">
    <property type="entry name" value="OMPA_2"/>
    <property type="match status" value="1"/>
</dbReference>
<evidence type="ECO:0000256" key="3">
    <source>
        <dbReference type="ARBA" id="ARBA00023237"/>
    </source>
</evidence>
<feature type="signal peptide" evidence="5">
    <location>
        <begin position="1"/>
        <end position="33"/>
    </location>
</feature>
<evidence type="ECO:0000313" key="8">
    <source>
        <dbReference type="Proteomes" id="UP001317963"/>
    </source>
</evidence>
<evidence type="ECO:0000256" key="2">
    <source>
        <dbReference type="ARBA" id="ARBA00023136"/>
    </source>
</evidence>
<sequence length="234" mass="25062">MSVTAGKPANRLLRMMKNLVFPLLVLGLLSACATSTDKEYIRCLQGFNDPSTGAGIPGGKAASVIGAGTVGAAAALVLCEEPEITESPDMLDVSVEGNLSQPLEVREPLLVFEAPAPAAQPVLFTFDSRTLQFELDRAELMPGSKEALVAVVDYLRELPEVIVTIAGHTCWLGTEAHNQKLAEQRAKAVANFIVSQGIGPDRLVVEAFGEAQPVATNQTEEGRKRNRRVEVVKR</sequence>
<name>A0ABY6Q6X6_9GAMM</name>
<dbReference type="SUPFAM" id="SSF103088">
    <property type="entry name" value="OmpA-like"/>
    <property type="match status" value="1"/>
</dbReference>
<evidence type="ECO:0000313" key="7">
    <source>
        <dbReference type="EMBL" id="UZP74407.1"/>
    </source>
</evidence>
<dbReference type="CDD" id="cd07185">
    <property type="entry name" value="OmpA_C-like"/>
    <property type="match status" value="1"/>
</dbReference>
<evidence type="ECO:0000256" key="5">
    <source>
        <dbReference type="SAM" id="SignalP"/>
    </source>
</evidence>
<feature type="domain" description="OmpA-like" evidence="6">
    <location>
        <begin position="120"/>
        <end position="234"/>
    </location>
</feature>
<dbReference type="PROSITE" id="PS51257">
    <property type="entry name" value="PROKAR_LIPOPROTEIN"/>
    <property type="match status" value="1"/>
</dbReference>
<dbReference type="PANTHER" id="PTHR30329">
    <property type="entry name" value="STATOR ELEMENT OF FLAGELLAR MOTOR COMPLEX"/>
    <property type="match status" value="1"/>
</dbReference>
<feature type="chain" id="PRO_5045622516" evidence="5">
    <location>
        <begin position="34"/>
        <end position="234"/>
    </location>
</feature>
<dbReference type="PRINTS" id="PR01021">
    <property type="entry name" value="OMPADOMAIN"/>
</dbReference>
<dbReference type="RefSeq" id="WP_279240851.1">
    <property type="nucleotide sequence ID" value="NZ_CP036501.1"/>
</dbReference>
<organism evidence="7 8">
    <name type="scientific">Candidatus Paraluminiphilus aquimaris</name>
    <dbReference type="NCBI Taxonomy" id="2518994"/>
    <lineage>
        <taxon>Bacteria</taxon>
        <taxon>Pseudomonadati</taxon>
        <taxon>Pseudomonadota</taxon>
        <taxon>Gammaproteobacteria</taxon>
        <taxon>Cellvibrionales</taxon>
        <taxon>Halieaceae</taxon>
        <taxon>Candidatus Paraluminiphilus</taxon>
    </lineage>
</organism>
<dbReference type="InterPro" id="IPR006664">
    <property type="entry name" value="OMP_bac"/>
</dbReference>
<keyword evidence="2 4" id="KW-0472">Membrane</keyword>
<dbReference type="PRINTS" id="PR01023">
    <property type="entry name" value="NAFLGMOTY"/>
</dbReference>
<accession>A0ABY6Q6X6</accession>
<dbReference type="InterPro" id="IPR050330">
    <property type="entry name" value="Bact_OuterMem_StrucFunc"/>
</dbReference>
<keyword evidence="3" id="KW-0998">Cell outer membrane</keyword>